<sequence length="101" mass="11627">MNALQPTTEPQQLLFIPRHNSQTVYVELVNELTDLSVTYEFDTVYSDGFMNVPIAHNFSEGENYQYEVTDLTGNLMYRGKIFITGQSNLQNYNTHNDILSI</sequence>
<accession>A0A0F9ME72</accession>
<gene>
    <name evidence="1" type="ORF">LCGC14_1395730</name>
</gene>
<dbReference type="AlphaFoldDB" id="A0A0F9ME72"/>
<reference evidence="1" key="1">
    <citation type="journal article" date="2015" name="Nature">
        <title>Complex archaea that bridge the gap between prokaryotes and eukaryotes.</title>
        <authorList>
            <person name="Spang A."/>
            <person name="Saw J.H."/>
            <person name="Jorgensen S.L."/>
            <person name="Zaremba-Niedzwiedzka K."/>
            <person name="Martijn J."/>
            <person name="Lind A.E."/>
            <person name="van Eijk R."/>
            <person name="Schleper C."/>
            <person name="Guy L."/>
            <person name="Ettema T.J."/>
        </authorList>
    </citation>
    <scope>NUCLEOTIDE SEQUENCE</scope>
</reference>
<name>A0A0F9ME72_9ZZZZ</name>
<evidence type="ECO:0000313" key="1">
    <source>
        <dbReference type="EMBL" id="KKM74900.1"/>
    </source>
</evidence>
<dbReference type="EMBL" id="LAZR01009065">
    <property type="protein sequence ID" value="KKM74900.1"/>
    <property type="molecule type" value="Genomic_DNA"/>
</dbReference>
<comment type="caution">
    <text evidence="1">The sequence shown here is derived from an EMBL/GenBank/DDBJ whole genome shotgun (WGS) entry which is preliminary data.</text>
</comment>
<proteinExistence type="predicted"/>
<organism evidence="1">
    <name type="scientific">marine sediment metagenome</name>
    <dbReference type="NCBI Taxonomy" id="412755"/>
    <lineage>
        <taxon>unclassified sequences</taxon>
        <taxon>metagenomes</taxon>
        <taxon>ecological metagenomes</taxon>
    </lineage>
</organism>
<protein>
    <submittedName>
        <fullName evidence="1">Uncharacterized protein</fullName>
    </submittedName>
</protein>